<keyword evidence="3 7" id="KW-0808">Transferase</keyword>
<dbReference type="EMBL" id="BMZG01000002">
    <property type="protein sequence ID" value="GHA67705.1"/>
    <property type="molecule type" value="Genomic_DNA"/>
</dbReference>
<keyword evidence="9" id="KW-1185">Reference proteome</keyword>
<evidence type="ECO:0000313" key="8">
    <source>
        <dbReference type="EMBL" id="GHA67705.1"/>
    </source>
</evidence>
<evidence type="ECO:0000256" key="3">
    <source>
        <dbReference type="ARBA" id="ARBA00022679"/>
    </source>
</evidence>
<dbReference type="PANTHER" id="PTHR43281">
    <property type="entry name" value="FARNESYL DIPHOSPHATE SYNTHASE"/>
    <property type="match status" value="1"/>
</dbReference>
<dbReference type="RefSeq" id="WP_189491252.1">
    <property type="nucleotide sequence ID" value="NZ_BMZG01000002.1"/>
</dbReference>
<sequence length="280" mass="29663">MGLNRYADHAVAHKSPLLNAMTHGVMNGGKRVRALAVLAAGELNGAATPALLTVAAALEYIHAYSLIHDDLPCMDDDDLRRGQPTVHVVYGEAQALLAGDALQTLAFSLLASRDVELSANTQIRLIRELARASGAVGMAGGQAIDLYHVGLSLSQTDMQMMHQLKTGALLHASLVMGALCGEGDVNEPIDALNLFAEHLGLLFQVVDDILDASQETAVLGKTAGKDDAANKPTYVRALGLEGARDYAQSLYRSALAALTPYGERAQRLADLAAYCATRVY</sequence>
<keyword evidence="6" id="KW-0414">Isoprene biosynthesis</keyword>
<accession>A0A8J3CMB9</accession>
<dbReference type="FunFam" id="1.10.600.10:FF:000001">
    <property type="entry name" value="Geranylgeranyl diphosphate synthase"/>
    <property type="match status" value="1"/>
</dbReference>
<dbReference type="SFLD" id="SFLDS00005">
    <property type="entry name" value="Isoprenoid_Synthase_Type_I"/>
    <property type="match status" value="1"/>
</dbReference>
<comment type="similarity">
    <text evidence="2 7">Belongs to the FPP/GGPP synthase family.</text>
</comment>
<dbReference type="GO" id="GO:0046872">
    <property type="term" value="F:metal ion binding"/>
    <property type="evidence" value="ECO:0007669"/>
    <property type="project" value="UniProtKB-KW"/>
</dbReference>
<evidence type="ECO:0000256" key="1">
    <source>
        <dbReference type="ARBA" id="ARBA00001946"/>
    </source>
</evidence>
<dbReference type="InterPro" id="IPR033749">
    <property type="entry name" value="Polyprenyl_synt_CS"/>
</dbReference>
<dbReference type="NCBIfam" id="NF045485">
    <property type="entry name" value="FPPsyn"/>
    <property type="match status" value="1"/>
</dbReference>
<keyword evidence="5" id="KW-0460">Magnesium</keyword>
<dbReference type="InterPro" id="IPR053378">
    <property type="entry name" value="Prenyl_diphosphate_synthase"/>
</dbReference>
<name>A0A8J3CMB9_9BURK</name>
<dbReference type="SUPFAM" id="SSF48576">
    <property type="entry name" value="Terpenoid synthases"/>
    <property type="match status" value="1"/>
</dbReference>
<dbReference type="Proteomes" id="UP000614287">
    <property type="component" value="Unassembled WGS sequence"/>
</dbReference>
<organism evidence="8 9">
    <name type="scientific">Formosimonas limnophila</name>
    <dbReference type="NCBI Taxonomy" id="1384487"/>
    <lineage>
        <taxon>Bacteria</taxon>
        <taxon>Pseudomonadati</taxon>
        <taxon>Pseudomonadota</taxon>
        <taxon>Betaproteobacteria</taxon>
        <taxon>Burkholderiales</taxon>
        <taxon>Burkholderiaceae</taxon>
        <taxon>Formosimonas</taxon>
    </lineage>
</organism>
<dbReference type="InterPro" id="IPR008949">
    <property type="entry name" value="Isoprenoid_synthase_dom_sf"/>
</dbReference>
<comment type="caution">
    <text evidence="8">The sequence shown here is derived from an EMBL/GenBank/DDBJ whole genome shotgun (WGS) entry which is preliminary data.</text>
</comment>
<keyword evidence="4" id="KW-0479">Metal-binding</keyword>
<evidence type="ECO:0000313" key="9">
    <source>
        <dbReference type="Proteomes" id="UP000614287"/>
    </source>
</evidence>
<dbReference type="Pfam" id="PF00348">
    <property type="entry name" value="polyprenyl_synt"/>
    <property type="match status" value="1"/>
</dbReference>
<dbReference type="Gene3D" id="1.10.600.10">
    <property type="entry name" value="Farnesyl Diphosphate Synthase"/>
    <property type="match status" value="1"/>
</dbReference>
<dbReference type="PROSITE" id="PS00444">
    <property type="entry name" value="POLYPRENYL_SYNTHASE_2"/>
    <property type="match status" value="1"/>
</dbReference>
<dbReference type="GO" id="GO:0016114">
    <property type="term" value="P:terpenoid biosynthetic process"/>
    <property type="evidence" value="ECO:0007669"/>
    <property type="project" value="UniProtKB-ARBA"/>
</dbReference>
<evidence type="ECO:0000256" key="7">
    <source>
        <dbReference type="RuleBase" id="RU004466"/>
    </source>
</evidence>
<comment type="cofactor">
    <cofactor evidence="1">
        <name>Mg(2+)</name>
        <dbReference type="ChEBI" id="CHEBI:18420"/>
    </cofactor>
</comment>
<reference evidence="8" key="2">
    <citation type="submission" date="2020-09" db="EMBL/GenBank/DDBJ databases">
        <authorList>
            <person name="Sun Q."/>
            <person name="Kim S."/>
        </authorList>
    </citation>
    <scope>NUCLEOTIDE SEQUENCE</scope>
    <source>
        <strain evidence="8">KCTC 32501</strain>
    </source>
</reference>
<dbReference type="GO" id="GO:0005737">
    <property type="term" value="C:cytoplasm"/>
    <property type="evidence" value="ECO:0007669"/>
    <property type="project" value="UniProtKB-ARBA"/>
</dbReference>
<evidence type="ECO:0000256" key="4">
    <source>
        <dbReference type="ARBA" id="ARBA00022723"/>
    </source>
</evidence>
<proteinExistence type="inferred from homology"/>
<dbReference type="InterPro" id="IPR000092">
    <property type="entry name" value="Polyprenyl_synt"/>
</dbReference>
<dbReference type="PROSITE" id="PS00723">
    <property type="entry name" value="POLYPRENYL_SYNTHASE_1"/>
    <property type="match status" value="1"/>
</dbReference>
<evidence type="ECO:0000256" key="5">
    <source>
        <dbReference type="ARBA" id="ARBA00022842"/>
    </source>
</evidence>
<gene>
    <name evidence="8" type="primary">ispA</name>
    <name evidence="8" type="ORF">GCM10009007_05510</name>
</gene>
<reference evidence="8" key="1">
    <citation type="journal article" date="2014" name="Int. J. Syst. Evol. Microbiol.">
        <title>Complete genome sequence of Corynebacterium casei LMG S-19264T (=DSM 44701T), isolated from a smear-ripened cheese.</title>
        <authorList>
            <consortium name="US DOE Joint Genome Institute (JGI-PGF)"/>
            <person name="Walter F."/>
            <person name="Albersmeier A."/>
            <person name="Kalinowski J."/>
            <person name="Ruckert C."/>
        </authorList>
    </citation>
    <scope>NUCLEOTIDE SEQUENCE</scope>
    <source>
        <strain evidence="8">KCTC 32501</strain>
    </source>
</reference>
<protein>
    <submittedName>
        <fullName evidence="8">(2E,6E)-farnesyl diphosphate synthase</fullName>
    </submittedName>
</protein>
<dbReference type="SFLD" id="SFLDG01017">
    <property type="entry name" value="Polyprenyl_Transferase_Like"/>
    <property type="match status" value="1"/>
</dbReference>
<dbReference type="AlphaFoldDB" id="A0A8J3CMB9"/>
<evidence type="ECO:0000256" key="6">
    <source>
        <dbReference type="ARBA" id="ARBA00023229"/>
    </source>
</evidence>
<dbReference type="PANTHER" id="PTHR43281:SF1">
    <property type="entry name" value="FARNESYL DIPHOSPHATE SYNTHASE"/>
    <property type="match status" value="1"/>
</dbReference>
<dbReference type="GO" id="GO:0004659">
    <property type="term" value="F:prenyltransferase activity"/>
    <property type="evidence" value="ECO:0007669"/>
    <property type="project" value="InterPro"/>
</dbReference>
<evidence type="ECO:0000256" key="2">
    <source>
        <dbReference type="ARBA" id="ARBA00006706"/>
    </source>
</evidence>
<dbReference type="CDD" id="cd00685">
    <property type="entry name" value="Trans_IPPS_HT"/>
    <property type="match status" value="1"/>
</dbReference>